<keyword evidence="7 11" id="KW-0472">Membrane</keyword>
<dbReference type="InterPro" id="IPR000297">
    <property type="entry name" value="PPIase_PpiC"/>
</dbReference>
<dbReference type="RefSeq" id="WP_094941420.1">
    <property type="nucleotide sequence ID" value="NZ_NOKQ01000134.1"/>
</dbReference>
<dbReference type="InterPro" id="IPR046357">
    <property type="entry name" value="PPIase_dom_sf"/>
</dbReference>
<evidence type="ECO:0000256" key="6">
    <source>
        <dbReference type="ARBA" id="ARBA00023110"/>
    </source>
</evidence>
<dbReference type="Gene3D" id="3.10.50.40">
    <property type="match status" value="1"/>
</dbReference>
<feature type="domain" description="PpiC" evidence="14">
    <location>
        <begin position="138"/>
        <end position="228"/>
    </location>
</feature>
<comment type="function">
    <text evidence="11">Plays a major role in protein secretion by helping the post-translocational extracellular folding of several secreted proteins.</text>
</comment>
<dbReference type="Proteomes" id="UP000217065">
    <property type="component" value="Unassembled WGS sequence"/>
</dbReference>
<protein>
    <recommendedName>
        <fullName evidence="11">Foldase protein PrsA</fullName>
        <ecNumber evidence="11">5.2.1.8</ecNumber>
    </recommendedName>
</protein>
<dbReference type="GO" id="GO:0006457">
    <property type="term" value="P:protein folding"/>
    <property type="evidence" value="ECO:0007669"/>
    <property type="project" value="UniProtKB-UniRule"/>
</dbReference>
<proteinExistence type="inferred from homology"/>
<comment type="subcellular location">
    <subcellularLocation>
        <location evidence="2 11">Cell membrane</location>
        <topology evidence="2 11">Lipid-anchor</topology>
    </subcellularLocation>
</comment>
<evidence type="ECO:0000256" key="5">
    <source>
        <dbReference type="ARBA" id="ARBA00022729"/>
    </source>
</evidence>
<feature type="chain" id="PRO_5039180666" description="Foldase protein PrsA" evidence="13">
    <location>
        <begin position="22"/>
        <end position="300"/>
    </location>
</feature>
<dbReference type="InterPro" id="IPR027304">
    <property type="entry name" value="Trigger_fact/SurA_dom_sf"/>
</dbReference>
<dbReference type="PROSITE" id="PS51257">
    <property type="entry name" value="PROKAR_LIPOPROTEIN"/>
    <property type="match status" value="1"/>
</dbReference>
<organism evidence="15 16">
    <name type="scientific">Tetzosporium hominis</name>
    <dbReference type="NCBI Taxonomy" id="2020506"/>
    <lineage>
        <taxon>Bacteria</taxon>
        <taxon>Bacillati</taxon>
        <taxon>Bacillota</taxon>
        <taxon>Bacilli</taxon>
        <taxon>Bacillales</taxon>
        <taxon>Caryophanaceae</taxon>
        <taxon>Tetzosporium</taxon>
    </lineage>
</organism>
<dbReference type="OrthoDB" id="14196at2"/>
<keyword evidence="16" id="KW-1185">Reference proteome</keyword>
<keyword evidence="8 11" id="KW-0564">Palmitate</keyword>
<comment type="similarity">
    <text evidence="3 11">Belongs to the PrsA family.</text>
</comment>
<dbReference type="InterPro" id="IPR050245">
    <property type="entry name" value="PrsA_foldase"/>
</dbReference>
<comment type="catalytic activity">
    <reaction evidence="1 11">
        <text>[protein]-peptidylproline (omega=180) = [protein]-peptidylproline (omega=0)</text>
        <dbReference type="Rhea" id="RHEA:16237"/>
        <dbReference type="Rhea" id="RHEA-COMP:10747"/>
        <dbReference type="Rhea" id="RHEA-COMP:10748"/>
        <dbReference type="ChEBI" id="CHEBI:83833"/>
        <dbReference type="ChEBI" id="CHEBI:83834"/>
        <dbReference type="EC" id="5.2.1.8"/>
    </reaction>
</comment>
<evidence type="ECO:0000256" key="2">
    <source>
        <dbReference type="ARBA" id="ARBA00004193"/>
    </source>
</evidence>
<evidence type="ECO:0000259" key="14">
    <source>
        <dbReference type="PROSITE" id="PS50198"/>
    </source>
</evidence>
<evidence type="ECO:0000256" key="1">
    <source>
        <dbReference type="ARBA" id="ARBA00000971"/>
    </source>
</evidence>
<dbReference type="InterPro" id="IPR023058">
    <property type="entry name" value="PPIase_PpiC_CS"/>
</dbReference>
<dbReference type="InterPro" id="IPR023059">
    <property type="entry name" value="Foldase_PrsA"/>
</dbReference>
<keyword evidence="4 11" id="KW-1003">Cell membrane</keyword>
<feature type="signal peptide" evidence="13">
    <location>
        <begin position="1"/>
        <end position="21"/>
    </location>
</feature>
<dbReference type="HAMAP" id="MF_01145">
    <property type="entry name" value="Foldase_PrsA"/>
    <property type="match status" value="1"/>
</dbReference>
<dbReference type="SUPFAM" id="SSF109998">
    <property type="entry name" value="Triger factor/SurA peptide-binding domain-like"/>
    <property type="match status" value="1"/>
</dbReference>
<evidence type="ECO:0000313" key="15">
    <source>
        <dbReference type="EMBL" id="OZS79041.1"/>
    </source>
</evidence>
<evidence type="ECO:0000256" key="7">
    <source>
        <dbReference type="ARBA" id="ARBA00023136"/>
    </source>
</evidence>
<evidence type="ECO:0000256" key="9">
    <source>
        <dbReference type="ARBA" id="ARBA00023235"/>
    </source>
</evidence>
<evidence type="ECO:0000256" key="4">
    <source>
        <dbReference type="ARBA" id="ARBA00022475"/>
    </source>
</evidence>
<evidence type="ECO:0000313" key="16">
    <source>
        <dbReference type="Proteomes" id="UP000217065"/>
    </source>
</evidence>
<evidence type="ECO:0000256" key="8">
    <source>
        <dbReference type="ARBA" id="ARBA00023139"/>
    </source>
</evidence>
<name>A0A264W687_9BACL</name>
<comment type="caution">
    <text evidence="15">The sequence shown here is derived from an EMBL/GenBank/DDBJ whole genome shotgun (WGS) entry which is preliminary data.</text>
</comment>
<reference evidence="15 16" key="1">
    <citation type="submission" date="2017-07" db="EMBL/GenBank/DDBJ databases">
        <title>Tetzosporium hominis gen.nov. sp.nov.</title>
        <authorList>
            <person name="Tetz G."/>
            <person name="Tetz V."/>
        </authorList>
    </citation>
    <scope>NUCLEOTIDE SEQUENCE [LARGE SCALE GENOMIC DNA]</scope>
    <source>
        <strain evidence="15 16">VT-49</strain>
    </source>
</reference>
<dbReference type="EC" id="5.2.1.8" evidence="11"/>
<dbReference type="PANTHER" id="PTHR47245:SF1">
    <property type="entry name" value="FOLDASE PROTEIN PRSA"/>
    <property type="match status" value="1"/>
</dbReference>
<dbReference type="AlphaFoldDB" id="A0A264W687"/>
<evidence type="ECO:0000256" key="11">
    <source>
        <dbReference type="HAMAP-Rule" id="MF_01145"/>
    </source>
</evidence>
<evidence type="ECO:0000256" key="10">
    <source>
        <dbReference type="ARBA" id="ARBA00023288"/>
    </source>
</evidence>
<dbReference type="PROSITE" id="PS01096">
    <property type="entry name" value="PPIC_PPIASE_1"/>
    <property type="match status" value="1"/>
</dbReference>
<evidence type="ECO:0000256" key="3">
    <source>
        <dbReference type="ARBA" id="ARBA00006071"/>
    </source>
</evidence>
<dbReference type="GO" id="GO:0005886">
    <property type="term" value="C:plasma membrane"/>
    <property type="evidence" value="ECO:0007669"/>
    <property type="project" value="UniProtKB-SubCell"/>
</dbReference>
<dbReference type="PANTHER" id="PTHR47245">
    <property type="entry name" value="PEPTIDYLPROLYL ISOMERASE"/>
    <property type="match status" value="1"/>
</dbReference>
<dbReference type="EMBL" id="NOKQ01000134">
    <property type="protein sequence ID" value="OZS79041.1"/>
    <property type="molecule type" value="Genomic_DNA"/>
</dbReference>
<dbReference type="SUPFAM" id="SSF54534">
    <property type="entry name" value="FKBP-like"/>
    <property type="match status" value="1"/>
</dbReference>
<dbReference type="PROSITE" id="PS50198">
    <property type="entry name" value="PPIC_PPIASE_2"/>
    <property type="match status" value="1"/>
</dbReference>
<dbReference type="Pfam" id="PF00639">
    <property type="entry name" value="Rotamase"/>
    <property type="match status" value="1"/>
</dbReference>
<keyword evidence="9 11" id="KW-0413">Isomerase</keyword>
<accession>A0A264W687</accession>
<sequence length="300" mass="33257">MKKTLLTTALAASILTLGACSDEEASSPVVVSSEYGDITENDLYNEMKSSIGDQALQLLMIEKTLDAEYDVTDEQVEAALAQDKEEQGENFEAYIAQQGYTEESYKKFLKLNLLQEEALIDGVEATDEEIQAKYDAMKTEVNARHILVEDEATAQEVKKKLEDGGDFAELAAEYSTEPQAQTSGGDLGWFGRGQMVPEFEEVAFSQEPGVISDPVQTDFGFHIIEVVEKREMEETLEDKKDEIAREVKLEKADSAALFGKVAQLMKDANVEIKDEELEGALANFLDYEEPAAEETEESSK</sequence>
<feature type="coiled-coil region" evidence="12">
    <location>
        <begin position="226"/>
        <end position="253"/>
    </location>
</feature>
<keyword evidence="10 11" id="KW-0449">Lipoprotein</keyword>
<evidence type="ECO:0000256" key="13">
    <source>
        <dbReference type="SAM" id="SignalP"/>
    </source>
</evidence>
<keyword evidence="12" id="KW-0175">Coiled coil</keyword>
<dbReference type="GO" id="GO:0003755">
    <property type="term" value="F:peptidyl-prolyl cis-trans isomerase activity"/>
    <property type="evidence" value="ECO:0007669"/>
    <property type="project" value="UniProtKB-UniRule"/>
</dbReference>
<keyword evidence="6 11" id="KW-0697">Rotamase</keyword>
<keyword evidence="5 11" id="KW-0732">Signal</keyword>
<gene>
    <name evidence="11" type="primary">prsA</name>
    <name evidence="15" type="ORF">CF394_01065</name>
</gene>
<evidence type="ECO:0000256" key="12">
    <source>
        <dbReference type="SAM" id="Coils"/>
    </source>
</evidence>